<proteinExistence type="predicted"/>
<dbReference type="Gene3D" id="3.30.930.10">
    <property type="entry name" value="Bira Bifunctional Protein, Domain 2"/>
    <property type="match status" value="1"/>
</dbReference>
<gene>
    <name evidence="1" type="ORF">FOZ62_018448</name>
</gene>
<feature type="non-terminal residue" evidence="1">
    <location>
        <position position="64"/>
    </location>
</feature>
<reference evidence="1 2" key="1">
    <citation type="submission" date="2020-04" db="EMBL/GenBank/DDBJ databases">
        <title>Perkinsus olseni comparative genomics.</title>
        <authorList>
            <person name="Bogema D.R."/>
        </authorList>
    </citation>
    <scope>NUCLEOTIDE SEQUENCE [LARGE SCALE GENOMIC DNA]</scope>
    <source>
        <strain evidence="1">ATCC PRA-205</strain>
    </source>
</reference>
<evidence type="ECO:0000313" key="2">
    <source>
        <dbReference type="Proteomes" id="UP000574390"/>
    </source>
</evidence>
<comment type="caution">
    <text evidence="1">The sequence shown here is derived from an EMBL/GenBank/DDBJ whole genome shotgun (WGS) entry which is preliminary data.</text>
</comment>
<name>A0A7J6R496_PEROL</name>
<organism evidence="1 2">
    <name type="scientific">Perkinsus olseni</name>
    <name type="common">Perkinsus atlanticus</name>
    <dbReference type="NCBI Taxonomy" id="32597"/>
    <lineage>
        <taxon>Eukaryota</taxon>
        <taxon>Sar</taxon>
        <taxon>Alveolata</taxon>
        <taxon>Perkinsozoa</taxon>
        <taxon>Perkinsea</taxon>
        <taxon>Perkinsida</taxon>
        <taxon>Perkinsidae</taxon>
        <taxon>Perkinsus</taxon>
    </lineage>
</organism>
<dbReference type="InterPro" id="IPR045864">
    <property type="entry name" value="aa-tRNA-synth_II/BPL/LPL"/>
</dbReference>
<dbReference type="Proteomes" id="UP000574390">
    <property type="component" value="Unassembled WGS sequence"/>
</dbReference>
<sequence length="64" mass="6970">SLSVDDVYCVSADTQTEGKGRGNRRWISSREHTDFRRRVASGAMLGAIGGDGRIGGGGYRWFYG</sequence>
<accession>A0A7J6R496</accession>
<evidence type="ECO:0000313" key="1">
    <source>
        <dbReference type="EMBL" id="KAF4715373.1"/>
    </source>
</evidence>
<dbReference type="AlphaFoldDB" id="A0A7J6R496"/>
<dbReference type="SUPFAM" id="SSF55681">
    <property type="entry name" value="Class II aaRS and biotin synthetases"/>
    <property type="match status" value="1"/>
</dbReference>
<protein>
    <submittedName>
        <fullName evidence="1">Uncharacterized protein</fullName>
    </submittedName>
</protein>
<dbReference type="EMBL" id="JABANM010024935">
    <property type="protein sequence ID" value="KAF4715373.1"/>
    <property type="molecule type" value="Genomic_DNA"/>
</dbReference>
<feature type="non-terminal residue" evidence="1">
    <location>
        <position position="1"/>
    </location>
</feature>